<protein>
    <submittedName>
        <fullName evidence="5">Transcriptional regulator, LacI family</fullName>
    </submittedName>
</protein>
<dbReference type="SMART" id="SM00354">
    <property type="entry name" value="HTH_LACI"/>
    <property type="match status" value="1"/>
</dbReference>
<gene>
    <name evidence="5" type="ORF">SAMN02745136_05411</name>
</gene>
<feature type="domain" description="HTH lacI-type" evidence="4">
    <location>
        <begin position="4"/>
        <end position="58"/>
    </location>
</feature>
<organism evidence="5 6">
    <name type="scientific">Anaerocolumna jejuensis DSM 15929</name>
    <dbReference type="NCBI Taxonomy" id="1121322"/>
    <lineage>
        <taxon>Bacteria</taxon>
        <taxon>Bacillati</taxon>
        <taxon>Bacillota</taxon>
        <taxon>Clostridia</taxon>
        <taxon>Lachnospirales</taxon>
        <taxon>Lachnospiraceae</taxon>
        <taxon>Anaerocolumna</taxon>
    </lineage>
</organism>
<dbReference type="STRING" id="1121322.SAMN02745136_05411"/>
<dbReference type="Gene3D" id="3.40.50.2300">
    <property type="match status" value="2"/>
</dbReference>
<evidence type="ECO:0000313" key="5">
    <source>
        <dbReference type="EMBL" id="SHL66404.1"/>
    </source>
</evidence>
<dbReference type="InterPro" id="IPR028082">
    <property type="entry name" value="Peripla_BP_I"/>
</dbReference>
<dbReference type="PRINTS" id="PR00036">
    <property type="entry name" value="HTHLACI"/>
</dbReference>
<dbReference type="AlphaFoldDB" id="A0A1M7CGU0"/>
<keyword evidence="6" id="KW-1185">Reference proteome</keyword>
<dbReference type="PANTHER" id="PTHR30146">
    <property type="entry name" value="LACI-RELATED TRANSCRIPTIONAL REPRESSOR"/>
    <property type="match status" value="1"/>
</dbReference>
<evidence type="ECO:0000256" key="3">
    <source>
        <dbReference type="ARBA" id="ARBA00023163"/>
    </source>
</evidence>
<name>A0A1M7CGU0_9FIRM</name>
<dbReference type="CDD" id="cd06267">
    <property type="entry name" value="PBP1_LacI_sugar_binding-like"/>
    <property type="match status" value="1"/>
</dbReference>
<dbReference type="SUPFAM" id="SSF53822">
    <property type="entry name" value="Periplasmic binding protein-like I"/>
    <property type="match status" value="1"/>
</dbReference>
<dbReference type="CDD" id="cd01392">
    <property type="entry name" value="HTH_LacI"/>
    <property type="match status" value="1"/>
</dbReference>
<keyword evidence="1" id="KW-0805">Transcription regulation</keyword>
<dbReference type="InterPro" id="IPR000843">
    <property type="entry name" value="HTH_LacI"/>
</dbReference>
<dbReference type="Pfam" id="PF13377">
    <property type="entry name" value="Peripla_BP_3"/>
    <property type="match status" value="1"/>
</dbReference>
<dbReference type="OrthoDB" id="43195at2"/>
<sequence length="342" mass="37826">MKRTNIKDVAKAAGVSITTVSRALNGYSDVNKKTRDRIIKVAEELNYAPDVNARSLGGMSDITIGLLMSSMEANDMSGFAFGIISGIYNACMNNGCEFVILVTNTMRQEEISYLQFCRKKNVDGVVVLGLKTDDRYYHEVLKSEIPCAVIDINVEEESEMVCSLSVDNVAASQQAVTYLIEQGHTNIAMLNGRNVASVSRERFSGYAMALLKAGIVLNLEYLRYCDFDEKIAYEETKKLLSQYKGITAIFCASDLVAVGAIRGAIDLGLRVPEDISVIGFDDIPIAEYYHGGITTIRQHPYDMGFMACEAVYNMMSDKKSSSKIIAPYEFVIRNTVSKMDKL</sequence>
<dbReference type="SUPFAM" id="SSF47413">
    <property type="entry name" value="lambda repressor-like DNA-binding domains"/>
    <property type="match status" value="1"/>
</dbReference>
<dbReference type="RefSeq" id="WP_073280309.1">
    <property type="nucleotide sequence ID" value="NZ_FRAC01000043.1"/>
</dbReference>
<dbReference type="Proteomes" id="UP000184386">
    <property type="component" value="Unassembled WGS sequence"/>
</dbReference>
<dbReference type="GO" id="GO:0000976">
    <property type="term" value="F:transcription cis-regulatory region binding"/>
    <property type="evidence" value="ECO:0007669"/>
    <property type="project" value="TreeGrafter"/>
</dbReference>
<dbReference type="PROSITE" id="PS00356">
    <property type="entry name" value="HTH_LACI_1"/>
    <property type="match status" value="1"/>
</dbReference>
<reference evidence="5 6" key="1">
    <citation type="submission" date="2016-11" db="EMBL/GenBank/DDBJ databases">
        <authorList>
            <person name="Jaros S."/>
            <person name="Januszkiewicz K."/>
            <person name="Wedrychowicz H."/>
        </authorList>
    </citation>
    <scope>NUCLEOTIDE SEQUENCE [LARGE SCALE GENOMIC DNA]</scope>
    <source>
        <strain evidence="5 6">DSM 15929</strain>
    </source>
</reference>
<dbReference type="Gene3D" id="1.10.260.40">
    <property type="entry name" value="lambda repressor-like DNA-binding domains"/>
    <property type="match status" value="1"/>
</dbReference>
<keyword evidence="3" id="KW-0804">Transcription</keyword>
<evidence type="ECO:0000259" key="4">
    <source>
        <dbReference type="PROSITE" id="PS50932"/>
    </source>
</evidence>
<dbReference type="Pfam" id="PF00356">
    <property type="entry name" value="LacI"/>
    <property type="match status" value="1"/>
</dbReference>
<dbReference type="InterPro" id="IPR046335">
    <property type="entry name" value="LacI/GalR-like_sensor"/>
</dbReference>
<dbReference type="EMBL" id="FRAC01000043">
    <property type="protein sequence ID" value="SHL66404.1"/>
    <property type="molecule type" value="Genomic_DNA"/>
</dbReference>
<dbReference type="InterPro" id="IPR010982">
    <property type="entry name" value="Lambda_DNA-bd_dom_sf"/>
</dbReference>
<evidence type="ECO:0000256" key="1">
    <source>
        <dbReference type="ARBA" id="ARBA00023015"/>
    </source>
</evidence>
<keyword evidence="2" id="KW-0238">DNA-binding</keyword>
<accession>A0A1M7CGU0</accession>
<dbReference type="PANTHER" id="PTHR30146:SF109">
    <property type="entry name" value="HTH-TYPE TRANSCRIPTIONAL REGULATOR GALS"/>
    <property type="match status" value="1"/>
</dbReference>
<evidence type="ECO:0000256" key="2">
    <source>
        <dbReference type="ARBA" id="ARBA00023125"/>
    </source>
</evidence>
<proteinExistence type="predicted"/>
<dbReference type="PROSITE" id="PS50932">
    <property type="entry name" value="HTH_LACI_2"/>
    <property type="match status" value="1"/>
</dbReference>
<dbReference type="GO" id="GO:0003700">
    <property type="term" value="F:DNA-binding transcription factor activity"/>
    <property type="evidence" value="ECO:0007669"/>
    <property type="project" value="TreeGrafter"/>
</dbReference>
<evidence type="ECO:0000313" key="6">
    <source>
        <dbReference type="Proteomes" id="UP000184386"/>
    </source>
</evidence>